<protein>
    <submittedName>
        <fullName evidence="2">G_PROTEIN_RECEP_F1_2 domain-containing protein</fullName>
    </submittedName>
</protein>
<reference evidence="2" key="1">
    <citation type="submission" date="2016-11" db="UniProtKB">
        <authorList>
            <consortium name="WormBaseParasite"/>
        </authorList>
    </citation>
    <scope>IDENTIFICATION</scope>
    <source>
        <strain evidence="2">KR3021</strain>
    </source>
</reference>
<dbReference type="WBParaSite" id="RSKR_0000024850.1">
    <property type="protein sequence ID" value="RSKR_0000024850.1"/>
    <property type="gene ID" value="RSKR_0000024850"/>
</dbReference>
<sequence>MYDYINIMQILITTLAIILNAIAIVLTYQAKIGSSFKTYKQILIVQFSLGIVSVVVTAITRVRVISLNNYFIVSADLFDFDKEDVMTERVILFFTLIFIYINVPAITLVVICRYIQVCHSKRMSYLQISTGIICTIIASITLATGLTACYDKISDPFILAQIYLEIKNKGIITGTKKVLLGISINPKMNLITLFIAIVFYAANYIVIITCYKKYCTFVNKRIHIMTSKTKELNLVFMKIIKYQCFTPWLFTGIPELIFNILFFFDVDIHLFGALLYYLILCVAILNPTLFIILSPTNRTLIYKWIT</sequence>
<evidence type="ECO:0000313" key="2">
    <source>
        <dbReference type="WBParaSite" id="RSKR_0000024850.1"/>
    </source>
</evidence>
<proteinExistence type="predicted"/>
<organism evidence="1 2">
    <name type="scientific">Rhabditophanes sp. KR3021</name>
    <dbReference type="NCBI Taxonomy" id="114890"/>
    <lineage>
        <taxon>Eukaryota</taxon>
        <taxon>Metazoa</taxon>
        <taxon>Ecdysozoa</taxon>
        <taxon>Nematoda</taxon>
        <taxon>Chromadorea</taxon>
        <taxon>Rhabditida</taxon>
        <taxon>Tylenchina</taxon>
        <taxon>Panagrolaimomorpha</taxon>
        <taxon>Strongyloidoidea</taxon>
        <taxon>Alloionematidae</taxon>
        <taxon>Rhabditophanes</taxon>
    </lineage>
</organism>
<name>A0AC35TGA5_9BILA</name>
<accession>A0AC35TGA5</accession>
<evidence type="ECO:0000313" key="1">
    <source>
        <dbReference type="Proteomes" id="UP000095286"/>
    </source>
</evidence>
<dbReference type="Proteomes" id="UP000095286">
    <property type="component" value="Unplaced"/>
</dbReference>